<sequence length="257" mass="27379">MGTTPAVPAKRGRDLAELILAESGRSGLVPGSRLPTERRLAADLGVTRSGIRHALAALEADGLISREVGRGTFLRDEAAGALAAARDGGPRASEAAGPDGDGGGEPSPARARQAAPDFAPADVMTIRRLIEPQALPLVVLWATARDFAEMERCVAGGDQAASYEEFETWDLALHRGIIAAAHSPLLAALYGVVESARHGQVWGELKRRSATRQRRELYQEDHRAIVAALRERDADAAVEAMRTHLARVAGHLLGEER</sequence>
<accession>A0A6P2BP99</accession>
<reference evidence="6 7" key="1">
    <citation type="submission" date="2018-11" db="EMBL/GenBank/DDBJ databases">
        <title>Trebonia kvetii gen.nov., sp.nov., a novel acidophilic actinobacterium, and proposal of the new actinobacterial family Treboniaceae fam. nov.</title>
        <authorList>
            <person name="Rapoport D."/>
            <person name="Sagova-Mareckova M."/>
            <person name="Sedlacek I."/>
            <person name="Provaznik J."/>
            <person name="Kralova S."/>
            <person name="Pavlinic D."/>
            <person name="Benes V."/>
            <person name="Kopecky J."/>
        </authorList>
    </citation>
    <scope>NUCLEOTIDE SEQUENCE [LARGE SCALE GENOMIC DNA]</scope>
    <source>
        <strain evidence="6 7">15Tr583</strain>
    </source>
</reference>
<dbReference type="InterPro" id="IPR036390">
    <property type="entry name" value="WH_DNA-bd_sf"/>
</dbReference>
<dbReference type="Pfam" id="PF07729">
    <property type="entry name" value="FCD"/>
    <property type="match status" value="1"/>
</dbReference>
<gene>
    <name evidence="6" type="ORF">EAS64_37460</name>
</gene>
<dbReference type="PANTHER" id="PTHR43537">
    <property type="entry name" value="TRANSCRIPTIONAL REGULATOR, GNTR FAMILY"/>
    <property type="match status" value="1"/>
</dbReference>
<dbReference type="SMART" id="SM00345">
    <property type="entry name" value="HTH_GNTR"/>
    <property type="match status" value="1"/>
</dbReference>
<dbReference type="GO" id="GO:0003700">
    <property type="term" value="F:DNA-binding transcription factor activity"/>
    <property type="evidence" value="ECO:0007669"/>
    <property type="project" value="InterPro"/>
</dbReference>
<keyword evidence="2" id="KW-0238">DNA-binding</keyword>
<dbReference type="InterPro" id="IPR011711">
    <property type="entry name" value="GntR_C"/>
</dbReference>
<dbReference type="SUPFAM" id="SSF48008">
    <property type="entry name" value="GntR ligand-binding domain-like"/>
    <property type="match status" value="1"/>
</dbReference>
<dbReference type="Gene3D" id="1.20.120.530">
    <property type="entry name" value="GntR ligand-binding domain-like"/>
    <property type="match status" value="1"/>
</dbReference>
<dbReference type="EMBL" id="RPFW01000009">
    <property type="protein sequence ID" value="TVZ00331.1"/>
    <property type="molecule type" value="Genomic_DNA"/>
</dbReference>
<feature type="domain" description="HTH gntR-type" evidence="5">
    <location>
        <begin position="9"/>
        <end position="77"/>
    </location>
</feature>
<evidence type="ECO:0000256" key="4">
    <source>
        <dbReference type="SAM" id="MobiDB-lite"/>
    </source>
</evidence>
<name>A0A6P2BP99_9ACTN</name>
<dbReference type="Proteomes" id="UP000460272">
    <property type="component" value="Unassembled WGS sequence"/>
</dbReference>
<dbReference type="AlphaFoldDB" id="A0A6P2BP99"/>
<dbReference type="PRINTS" id="PR00035">
    <property type="entry name" value="HTHGNTR"/>
</dbReference>
<evidence type="ECO:0000256" key="3">
    <source>
        <dbReference type="ARBA" id="ARBA00023163"/>
    </source>
</evidence>
<dbReference type="SMART" id="SM00895">
    <property type="entry name" value="FCD"/>
    <property type="match status" value="1"/>
</dbReference>
<dbReference type="RefSeq" id="WP_145861054.1">
    <property type="nucleotide sequence ID" value="NZ_RPFW01000009.1"/>
</dbReference>
<evidence type="ECO:0000259" key="5">
    <source>
        <dbReference type="PROSITE" id="PS50949"/>
    </source>
</evidence>
<dbReference type="InterPro" id="IPR000524">
    <property type="entry name" value="Tscrpt_reg_HTH_GntR"/>
</dbReference>
<keyword evidence="1" id="KW-0805">Transcription regulation</keyword>
<organism evidence="6 7">
    <name type="scientific">Trebonia kvetii</name>
    <dbReference type="NCBI Taxonomy" id="2480626"/>
    <lineage>
        <taxon>Bacteria</taxon>
        <taxon>Bacillati</taxon>
        <taxon>Actinomycetota</taxon>
        <taxon>Actinomycetes</taxon>
        <taxon>Streptosporangiales</taxon>
        <taxon>Treboniaceae</taxon>
        <taxon>Trebonia</taxon>
    </lineage>
</organism>
<dbReference type="Pfam" id="PF00392">
    <property type="entry name" value="GntR"/>
    <property type="match status" value="1"/>
</dbReference>
<dbReference type="InterPro" id="IPR008920">
    <property type="entry name" value="TF_FadR/GntR_C"/>
</dbReference>
<feature type="compositionally biased region" description="Low complexity" evidence="4">
    <location>
        <begin position="84"/>
        <end position="98"/>
    </location>
</feature>
<dbReference type="CDD" id="cd07377">
    <property type="entry name" value="WHTH_GntR"/>
    <property type="match status" value="1"/>
</dbReference>
<evidence type="ECO:0000313" key="6">
    <source>
        <dbReference type="EMBL" id="TVZ00331.1"/>
    </source>
</evidence>
<dbReference type="PANTHER" id="PTHR43537:SF44">
    <property type="entry name" value="GNTR FAMILY REGULATORY PROTEIN"/>
    <property type="match status" value="1"/>
</dbReference>
<protein>
    <submittedName>
        <fullName evidence="6">FadR family transcriptional regulator</fullName>
    </submittedName>
</protein>
<proteinExistence type="predicted"/>
<dbReference type="OrthoDB" id="3571145at2"/>
<evidence type="ECO:0000256" key="1">
    <source>
        <dbReference type="ARBA" id="ARBA00023015"/>
    </source>
</evidence>
<dbReference type="InterPro" id="IPR036388">
    <property type="entry name" value="WH-like_DNA-bd_sf"/>
</dbReference>
<dbReference type="PROSITE" id="PS50949">
    <property type="entry name" value="HTH_GNTR"/>
    <property type="match status" value="1"/>
</dbReference>
<evidence type="ECO:0000313" key="7">
    <source>
        <dbReference type="Proteomes" id="UP000460272"/>
    </source>
</evidence>
<dbReference type="Gene3D" id="1.10.10.10">
    <property type="entry name" value="Winged helix-like DNA-binding domain superfamily/Winged helix DNA-binding domain"/>
    <property type="match status" value="1"/>
</dbReference>
<feature type="region of interest" description="Disordered" evidence="4">
    <location>
        <begin position="84"/>
        <end position="115"/>
    </location>
</feature>
<evidence type="ECO:0000256" key="2">
    <source>
        <dbReference type="ARBA" id="ARBA00023125"/>
    </source>
</evidence>
<dbReference type="SUPFAM" id="SSF46785">
    <property type="entry name" value="Winged helix' DNA-binding domain"/>
    <property type="match status" value="1"/>
</dbReference>
<keyword evidence="7" id="KW-1185">Reference proteome</keyword>
<comment type="caution">
    <text evidence="6">The sequence shown here is derived from an EMBL/GenBank/DDBJ whole genome shotgun (WGS) entry which is preliminary data.</text>
</comment>
<keyword evidence="3" id="KW-0804">Transcription</keyword>
<dbReference type="GO" id="GO:0003677">
    <property type="term" value="F:DNA binding"/>
    <property type="evidence" value="ECO:0007669"/>
    <property type="project" value="UniProtKB-KW"/>
</dbReference>